<evidence type="ECO:0000313" key="1">
    <source>
        <dbReference type="EMBL" id="MDI9865705.1"/>
    </source>
</evidence>
<dbReference type="Proteomes" id="UP001236569">
    <property type="component" value="Unassembled WGS sequence"/>
</dbReference>
<keyword evidence="1" id="KW-0808">Transferase</keyword>
<dbReference type="InterPro" id="IPR029063">
    <property type="entry name" value="SAM-dependent_MTases_sf"/>
</dbReference>
<dbReference type="RefSeq" id="WP_283370667.1">
    <property type="nucleotide sequence ID" value="NZ_JASHID010000011.1"/>
</dbReference>
<organism evidence="1 2">
    <name type="scientific">Flectobacillus longus</name>
    <dbReference type="NCBI Taxonomy" id="2984207"/>
    <lineage>
        <taxon>Bacteria</taxon>
        <taxon>Pseudomonadati</taxon>
        <taxon>Bacteroidota</taxon>
        <taxon>Cytophagia</taxon>
        <taxon>Cytophagales</taxon>
        <taxon>Flectobacillaceae</taxon>
        <taxon>Flectobacillus</taxon>
    </lineage>
</organism>
<comment type="caution">
    <text evidence="1">The sequence shown here is derived from an EMBL/GenBank/DDBJ whole genome shotgun (WGS) entry which is preliminary data.</text>
</comment>
<evidence type="ECO:0000313" key="2">
    <source>
        <dbReference type="Proteomes" id="UP001236569"/>
    </source>
</evidence>
<dbReference type="GO" id="GO:0008168">
    <property type="term" value="F:methyltransferase activity"/>
    <property type="evidence" value="ECO:0007669"/>
    <property type="project" value="UniProtKB-KW"/>
</dbReference>
<dbReference type="Gene3D" id="3.40.50.150">
    <property type="entry name" value="Vaccinia Virus protein VP39"/>
    <property type="match status" value="1"/>
</dbReference>
<dbReference type="CDD" id="cd02440">
    <property type="entry name" value="AdoMet_MTases"/>
    <property type="match status" value="1"/>
</dbReference>
<accession>A0ABT6YQA8</accession>
<keyword evidence="2" id="KW-1185">Reference proteome</keyword>
<dbReference type="SUPFAM" id="SSF53335">
    <property type="entry name" value="S-adenosyl-L-methionine-dependent methyltransferases"/>
    <property type="match status" value="1"/>
</dbReference>
<protein>
    <submittedName>
        <fullName evidence="1">Class I SAM-dependent methyltransferase</fullName>
        <ecNumber evidence="1">2.1.1.-</ecNumber>
    </submittedName>
</protein>
<sequence>MFILIVPYLKYLLKAGDEHSVHSPFVFDLYYRAIKPRDGRYLQWVRVEPPDANTPVRIQNKPHHILTIESLRKTLKSDSRTIEITELGAGSKIYTGNQRKVSDLNNTAQKPAKYAQLLARLVAYFQPSNILDLGTSLGLTTAYMALSGQNAQVYSFEGCPQTALIAQENLTKLGIKNVSIIKGNIDITLQEIVSGLSSIDFVFVDANHRKAPTLAYFEICLSKVHENSIMIFDDIYWSKDMTDAWEQIKQHPSVGISIDLFQFGIILFRKTQAKQHFVLKY</sequence>
<gene>
    <name evidence="1" type="ORF">QM480_15280</name>
</gene>
<proteinExistence type="predicted"/>
<dbReference type="Pfam" id="PF13578">
    <property type="entry name" value="Methyltransf_24"/>
    <property type="match status" value="1"/>
</dbReference>
<keyword evidence="1" id="KW-0489">Methyltransferase</keyword>
<dbReference type="GO" id="GO:0032259">
    <property type="term" value="P:methylation"/>
    <property type="evidence" value="ECO:0007669"/>
    <property type="project" value="UniProtKB-KW"/>
</dbReference>
<dbReference type="EC" id="2.1.1.-" evidence="1"/>
<dbReference type="EMBL" id="JASHID010000011">
    <property type="protein sequence ID" value="MDI9865705.1"/>
    <property type="molecule type" value="Genomic_DNA"/>
</dbReference>
<reference evidence="1 2" key="1">
    <citation type="submission" date="2023-05" db="EMBL/GenBank/DDBJ databases">
        <title>Novel species of genus Flectobacillus isolated from stream in China.</title>
        <authorList>
            <person name="Lu H."/>
        </authorList>
    </citation>
    <scope>NUCLEOTIDE SEQUENCE [LARGE SCALE GENOMIC DNA]</scope>
    <source>
        <strain evidence="1 2">DC10W</strain>
    </source>
</reference>
<name>A0ABT6YQA8_9BACT</name>